<name>A0A0D7AXD4_9AGAR</name>
<dbReference type="AlphaFoldDB" id="A0A0D7AXD4"/>
<sequence length="341" mass="38460">DRTAGIPWGHLASVTNRIPKLQSLSLTNLFYVPPKASVLRSYYADIFLNAPSLLVVNLVSSIFPLNLPWRQLEDVSLNYTAFDSYRQFADHFALVMTRTTAPAFSWGENLELIEDVDNIAPTLQTVENHCIVDIRIPPMILPPVLLPKLTALHFVVSDSRDECLDSVSQVVTLLKNSDCHLLHLKIEQWPSHYTGDVTSIAPLLPYLTSLQSLNWVASMWDEDVAINLLTSLHNLLVNLPVRLPALTSLTLELYESIVEEAALSFYSFGAFHAGLIWNIVQSRMLNWDAWPVGHKIVKLEHFYIEVKSSDNENAGVEVMDEGFKESQAWSNIKAADVDFRF</sequence>
<evidence type="ECO:0008006" key="3">
    <source>
        <dbReference type="Google" id="ProtNLM"/>
    </source>
</evidence>
<keyword evidence="2" id="KW-1185">Reference proteome</keyword>
<organism evidence="1 2">
    <name type="scientific">Cylindrobasidium torrendii FP15055 ss-10</name>
    <dbReference type="NCBI Taxonomy" id="1314674"/>
    <lineage>
        <taxon>Eukaryota</taxon>
        <taxon>Fungi</taxon>
        <taxon>Dikarya</taxon>
        <taxon>Basidiomycota</taxon>
        <taxon>Agaricomycotina</taxon>
        <taxon>Agaricomycetes</taxon>
        <taxon>Agaricomycetidae</taxon>
        <taxon>Agaricales</taxon>
        <taxon>Marasmiineae</taxon>
        <taxon>Physalacriaceae</taxon>
        <taxon>Cylindrobasidium</taxon>
    </lineage>
</organism>
<protein>
    <recommendedName>
        <fullName evidence="3">F-box domain-containing protein</fullName>
    </recommendedName>
</protein>
<feature type="non-terminal residue" evidence="1">
    <location>
        <position position="1"/>
    </location>
</feature>
<gene>
    <name evidence="1" type="ORF">CYLTODRAFT_473453</name>
</gene>
<dbReference type="EMBL" id="KN880741">
    <property type="protein sequence ID" value="KIY62872.1"/>
    <property type="molecule type" value="Genomic_DNA"/>
</dbReference>
<proteinExistence type="predicted"/>
<reference evidence="1 2" key="1">
    <citation type="journal article" date="2015" name="Fungal Genet. Biol.">
        <title>Evolution of novel wood decay mechanisms in Agaricales revealed by the genome sequences of Fistulina hepatica and Cylindrobasidium torrendii.</title>
        <authorList>
            <person name="Floudas D."/>
            <person name="Held B.W."/>
            <person name="Riley R."/>
            <person name="Nagy L.G."/>
            <person name="Koehler G."/>
            <person name="Ransdell A.S."/>
            <person name="Younus H."/>
            <person name="Chow J."/>
            <person name="Chiniquy J."/>
            <person name="Lipzen A."/>
            <person name="Tritt A."/>
            <person name="Sun H."/>
            <person name="Haridas S."/>
            <person name="LaButti K."/>
            <person name="Ohm R.A."/>
            <person name="Kues U."/>
            <person name="Blanchette R.A."/>
            <person name="Grigoriev I.V."/>
            <person name="Minto R.E."/>
            <person name="Hibbett D.S."/>
        </authorList>
    </citation>
    <scope>NUCLEOTIDE SEQUENCE [LARGE SCALE GENOMIC DNA]</scope>
    <source>
        <strain evidence="1 2">FP15055 ss-10</strain>
    </source>
</reference>
<accession>A0A0D7AXD4</accession>
<evidence type="ECO:0000313" key="1">
    <source>
        <dbReference type="EMBL" id="KIY62872.1"/>
    </source>
</evidence>
<dbReference type="Proteomes" id="UP000054007">
    <property type="component" value="Unassembled WGS sequence"/>
</dbReference>
<evidence type="ECO:0000313" key="2">
    <source>
        <dbReference type="Proteomes" id="UP000054007"/>
    </source>
</evidence>